<dbReference type="AlphaFoldDB" id="A0A4S8QYD2"/>
<dbReference type="Proteomes" id="UP000308671">
    <property type="component" value="Unassembled WGS sequence"/>
</dbReference>
<dbReference type="OrthoDB" id="10400373at2759"/>
<name>A0A4S8QYD2_9HELO</name>
<protein>
    <submittedName>
        <fullName evidence="1">Uncharacterized protein</fullName>
    </submittedName>
</protein>
<dbReference type="EMBL" id="PQXL01000367">
    <property type="protein sequence ID" value="THV46689.1"/>
    <property type="molecule type" value="Genomic_DNA"/>
</dbReference>
<keyword evidence="2" id="KW-1185">Reference proteome</keyword>
<accession>A0A4S8QYD2</accession>
<evidence type="ECO:0000313" key="2">
    <source>
        <dbReference type="Proteomes" id="UP000308671"/>
    </source>
</evidence>
<sequence>MFLGSVWEDQGGENFVGGRMGAVKGVNADLDGSEREMICVTYLEDEGFEGPTLYADEEDDDGVDEYEDEIDDFAMVYLMILIKRLFEFNKNN</sequence>
<gene>
    <name evidence="1" type="ORF">BGAL_0367g00050</name>
</gene>
<reference evidence="1 2" key="1">
    <citation type="submission" date="2017-12" db="EMBL/GenBank/DDBJ databases">
        <title>Comparative genomics of Botrytis spp.</title>
        <authorList>
            <person name="Valero-Jimenez C.A."/>
            <person name="Tapia P."/>
            <person name="Veloso J."/>
            <person name="Silva-Moreno E."/>
            <person name="Staats M."/>
            <person name="Valdes J.H."/>
            <person name="Van Kan J.A.L."/>
        </authorList>
    </citation>
    <scope>NUCLEOTIDE SEQUENCE [LARGE SCALE GENOMIC DNA]</scope>
    <source>
        <strain evidence="1 2">MUCL435</strain>
    </source>
</reference>
<organism evidence="1 2">
    <name type="scientific">Botrytis galanthina</name>
    <dbReference type="NCBI Taxonomy" id="278940"/>
    <lineage>
        <taxon>Eukaryota</taxon>
        <taxon>Fungi</taxon>
        <taxon>Dikarya</taxon>
        <taxon>Ascomycota</taxon>
        <taxon>Pezizomycotina</taxon>
        <taxon>Leotiomycetes</taxon>
        <taxon>Helotiales</taxon>
        <taxon>Sclerotiniaceae</taxon>
        <taxon>Botrytis</taxon>
    </lineage>
</organism>
<evidence type="ECO:0000313" key="1">
    <source>
        <dbReference type="EMBL" id="THV46689.1"/>
    </source>
</evidence>
<comment type="caution">
    <text evidence="1">The sequence shown here is derived from an EMBL/GenBank/DDBJ whole genome shotgun (WGS) entry which is preliminary data.</text>
</comment>
<proteinExistence type="predicted"/>